<name>A0A3L6SZ14_PANMI</name>
<accession>A0A3L6SZ14</accession>
<feature type="region of interest" description="Disordered" evidence="2">
    <location>
        <begin position="1"/>
        <end position="67"/>
    </location>
</feature>
<gene>
    <name evidence="3" type="ORF">C2845_PM05G21820</name>
</gene>
<proteinExistence type="predicted"/>
<evidence type="ECO:0000256" key="2">
    <source>
        <dbReference type="SAM" id="MobiDB-lite"/>
    </source>
</evidence>
<dbReference type="AlphaFoldDB" id="A0A3L6SZ14"/>
<keyword evidence="1" id="KW-0175">Coiled coil</keyword>
<dbReference type="EMBL" id="PQIB02000003">
    <property type="protein sequence ID" value="RLN29011.1"/>
    <property type="molecule type" value="Genomic_DNA"/>
</dbReference>
<evidence type="ECO:0000313" key="3">
    <source>
        <dbReference type="EMBL" id="RLN29011.1"/>
    </source>
</evidence>
<organism evidence="3 4">
    <name type="scientific">Panicum miliaceum</name>
    <name type="common">Proso millet</name>
    <name type="synonym">Broomcorn millet</name>
    <dbReference type="NCBI Taxonomy" id="4540"/>
    <lineage>
        <taxon>Eukaryota</taxon>
        <taxon>Viridiplantae</taxon>
        <taxon>Streptophyta</taxon>
        <taxon>Embryophyta</taxon>
        <taxon>Tracheophyta</taxon>
        <taxon>Spermatophyta</taxon>
        <taxon>Magnoliopsida</taxon>
        <taxon>Liliopsida</taxon>
        <taxon>Poales</taxon>
        <taxon>Poaceae</taxon>
        <taxon>PACMAD clade</taxon>
        <taxon>Panicoideae</taxon>
        <taxon>Panicodae</taxon>
        <taxon>Paniceae</taxon>
        <taxon>Panicinae</taxon>
        <taxon>Panicum</taxon>
        <taxon>Panicum sect. Panicum</taxon>
    </lineage>
</organism>
<keyword evidence="4" id="KW-1185">Reference proteome</keyword>
<feature type="region of interest" description="Disordered" evidence="2">
    <location>
        <begin position="269"/>
        <end position="293"/>
    </location>
</feature>
<evidence type="ECO:0000256" key="1">
    <source>
        <dbReference type="SAM" id="Coils"/>
    </source>
</evidence>
<sequence length="293" mass="31090">MGVRYENRAVPPKPAKRGRGAGSSTVVEPASKRGKSVVKVSEPSVQIAPGKPPRQPSSKVAAGRAEAQKRKAADINIENLMIELGGLIGGPPGAEGDAGAGTPARAGGSSAKAGHFNFEEFGKNLAAYGAESLRHIATFLSLKVWDLRTLLGLIEIDRVFMQSLMANKALAEKVKQSNEFLLKTSTKSLQLTMDNQKLKDENKVFENLWVLPSGQVERLQAKSEELENVVEKLRATATDNEKVLENLQVTIEKDATKVKALEAEMASALDASNVAGTSGAGSADGDGDQDSKV</sequence>
<comment type="caution">
    <text evidence="3">The sequence shown here is derived from an EMBL/GenBank/DDBJ whole genome shotgun (WGS) entry which is preliminary data.</text>
</comment>
<feature type="coiled-coil region" evidence="1">
    <location>
        <begin position="216"/>
        <end position="264"/>
    </location>
</feature>
<protein>
    <submittedName>
        <fullName evidence="3">Uncharacterized protein</fullName>
    </submittedName>
</protein>
<dbReference type="Proteomes" id="UP000275267">
    <property type="component" value="Unassembled WGS sequence"/>
</dbReference>
<reference evidence="4" key="1">
    <citation type="journal article" date="2019" name="Nat. Commun.">
        <title>The genome of broomcorn millet.</title>
        <authorList>
            <person name="Zou C."/>
            <person name="Miki D."/>
            <person name="Li D."/>
            <person name="Tang Q."/>
            <person name="Xiao L."/>
            <person name="Rajput S."/>
            <person name="Deng P."/>
            <person name="Jia W."/>
            <person name="Huang R."/>
            <person name="Zhang M."/>
            <person name="Sun Y."/>
            <person name="Hu J."/>
            <person name="Fu X."/>
            <person name="Schnable P.S."/>
            <person name="Li F."/>
            <person name="Zhang H."/>
            <person name="Feng B."/>
            <person name="Zhu X."/>
            <person name="Liu R."/>
            <person name="Schnable J.C."/>
            <person name="Zhu J.-K."/>
            <person name="Zhang H."/>
        </authorList>
    </citation>
    <scope>NUCLEOTIDE SEQUENCE [LARGE SCALE GENOMIC DNA]</scope>
</reference>
<evidence type="ECO:0000313" key="4">
    <source>
        <dbReference type="Proteomes" id="UP000275267"/>
    </source>
</evidence>